<dbReference type="GeneID" id="63709597"/>
<evidence type="ECO:0000259" key="2">
    <source>
        <dbReference type="Pfam" id="PF10419"/>
    </source>
</evidence>
<organism evidence="3 4">
    <name type="scientific">Penicillium patulum</name>
    <name type="common">Penicillium griseofulvum</name>
    <dbReference type="NCBI Taxonomy" id="5078"/>
    <lineage>
        <taxon>Eukaryota</taxon>
        <taxon>Fungi</taxon>
        <taxon>Dikarya</taxon>
        <taxon>Ascomycota</taxon>
        <taxon>Pezizomycotina</taxon>
        <taxon>Eurotiomycetes</taxon>
        <taxon>Eurotiomycetidae</taxon>
        <taxon>Eurotiales</taxon>
        <taxon>Aspergillaceae</taxon>
        <taxon>Penicillium</taxon>
    </lineage>
</organism>
<evidence type="ECO:0000313" key="4">
    <source>
        <dbReference type="Proteomes" id="UP000070168"/>
    </source>
</evidence>
<dbReference type="RefSeq" id="XP_040649547.1">
    <property type="nucleotide sequence ID" value="XM_040794297.1"/>
</dbReference>
<dbReference type="Gene3D" id="2.60.40.4370">
    <property type="match status" value="1"/>
</dbReference>
<protein>
    <submittedName>
        <fullName evidence="3">Transcription factor TFIIIC, tau55-related protein</fullName>
    </submittedName>
</protein>
<feature type="region of interest" description="Disordered" evidence="1">
    <location>
        <begin position="30"/>
        <end position="66"/>
    </location>
</feature>
<feature type="region of interest" description="Disordered" evidence="1">
    <location>
        <begin position="274"/>
        <end position="304"/>
    </location>
</feature>
<feature type="domain" description="Transcription factor TFIIIC triple barrel" evidence="2">
    <location>
        <begin position="19"/>
        <end position="158"/>
    </location>
</feature>
<evidence type="ECO:0000313" key="3">
    <source>
        <dbReference type="EMBL" id="KXG51011.1"/>
    </source>
</evidence>
<keyword evidence="4" id="KW-1185">Reference proteome</keyword>
<proteinExistence type="predicted"/>
<name>A0A135LPY0_PENPA</name>
<sequence length="304" mass="33759">MDTMVDSESDGEYEYEYGTETETFYLNLDLTAHHGPVRPPRRRPNEAESLENTQNPPEEMSHGFPSEAYHPIESAETSSLPNERIQILDLHTTNPIISYYNQMFSCSWADQIGTELVFASPDTESGPDNPFPQPLHRGASYELVAANSVKILGRKAQLAPNAGPGPAQGFTEGPTPESASQDADPLDVPRRPTGPSHQAQFLHRLQQIKNAKGETDTVRLVMSTRRQVNMADRQQGWARTEAQLAEIERLNERASRGDLEAKATLDLLIQELNQELNPDEAEEEADAESDSELELTSDSDDLTS</sequence>
<accession>A0A135LPY0</accession>
<dbReference type="AlphaFoldDB" id="A0A135LPY0"/>
<dbReference type="Pfam" id="PF10419">
    <property type="entry name" value="TFIIIC_sub6"/>
    <property type="match status" value="1"/>
</dbReference>
<feature type="region of interest" description="Disordered" evidence="1">
    <location>
        <begin position="158"/>
        <end position="197"/>
    </location>
</feature>
<dbReference type="STRING" id="5078.A0A135LPY0"/>
<dbReference type="OrthoDB" id="1877767at2759"/>
<dbReference type="InterPro" id="IPR019481">
    <property type="entry name" value="TFIIIC_triple_barrel"/>
</dbReference>
<reference evidence="3 4" key="1">
    <citation type="journal article" date="2016" name="BMC Genomics">
        <title>Genome sequencing and secondary metabolism of the postharvest pathogen Penicillium griseofulvum.</title>
        <authorList>
            <person name="Banani H."/>
            <person name="Marcet-Houben M."/>
            <person name="Ballester A.R."/>
            <person name="Abbruscato P."/>
            <person name="Gonzalez-Candelas L."/>
            <person name="Gabaldon T."/>
            <person name="Spadaro D."/>
        </authorList>
    </citation>
    <scope>NUCLEOTIDE SEQUENCE [LARGE SCALE GENOMIC DNA]</scope>
    <source>
        <strain evidence="3 4">PG3</strain>
    </source>
</reference>
<gene>
    <name evidence="3" type="ORF">PGRI_065830</name>
</gene>
<dbReference type="OMA" id="FSCSWAD"/>
<dbReference type="EMBL" id="LHQR01000044">
    <property type="protein sequence ID" value="KXG51011.1"/>
    <property type="molecule type" value="Genomic_DNA"/>
</dbReference>
<comment type="caution">
    <text evidence="3">The sequence shown here is derived from an EMBL/GenBank/DDBJ whole genome shotgun (WGS) entry which is preliminary data.</text>
</comment>
<evidence type="ECO:0000256" key="1">
    <source>
        <dbReference type="SAM" id="MobiDB-lite"/>
    </source>
</evidence>
<dbReference type="Proteomes" id="UP000070168">
    <property type="component" value="Unassembled WGS sequence"/>
</dbReference>
<feature type="compositionally biased region" description="Acidic residues" evidence="1">
    <location>
        <begin position="277"/>
        <end position="304"/>
    </location>
</feature>